<accession>A0ABS2P2P2</accession>
<keyword evidence="2" id="KW-1185">Reference proteome</keyword>
<sequence>MVDVKVKLSGLQLNERETKILEVLLLNMCAQTNAQVTKGGMALNPLEKTEESDIFHQQLAWQQSITSEQYEQMKEELSRRITNAIKMCELPEVEIDYKENAYLNI</sequence>
<evidence type="ECO:0000313" key="2">
    <source>
        <dbReference type="Proteomes" id="UP000737402"/>
    </source>
</evidence>
<evidence type="ECO:0000313" key="1">
    <source>
        <dbReference type="EMBL" id="MBM7621144.1"/>
    </source>
</evidence>
<dbReference type="Proteomes" id="UP000737402">
    <property type="component" value="Unassembled WGS sequence"/>
</dbReference>
<protein>
    <submittedName>
        <fullName evidence="1">ABC-type transport system involved in Fe-S cluster assembly fused permease/ATPase subunit</fullName>
    </submittedName>
</protein>
<reference evidence="1 2" key="1">
    <citation type="submission" date="2021-01" db="EMBL/GenBank/DDBJ databases">
        <title>Genomic Encyclopedia of Type Strains, Phase IV (KMG-IV): sequencing the most valuable type-strain genomes for metagenomic binning, comparative biology and taxonomic classification.</title>
        <authorList>
            <person name="Goeker M."/>
        </authorList>
    </citation>
    <scope>NUCLEOTIDE SEQUENCE [LARGE SCALE GENOMIC DNA]</scope>
    <source>
        <strain evidence="1 2">DSM 25879</strain>
    </source>
</reference>
<dbReference type="EMBL" id="JAFBED010000006">
    <property type="protein sequence ID" value="MBM7621144.1"/>
    <property type="molecule type" value="Genomic_DNA"/>
</dbReference>
<organism evidence="1 2">
    <name type="scientific">Sutcliffiella tianshenii</name>
    <dbReference type="NCBI Taxonomy" id="1463404"/>
    <lineage>
        <taxon>Bacteria</taxon>
        <taxon>Bacillati</taxon>
        <taxon>Bacillota</taxon>
        <taxon>Bacilli</taxon>
        <taxon>Bacillales</taxon>
        <taxon>Bacillaceae</taxon>
        <taxon>Sutcliffiella</taxon>
    </lineage>
</organism>
<proteinExistence type="predicted"/>
<name>A0ABS2P2P2_9BACI</name>
<gene>
    <name evidence="1" type="ORF">JOC95_003017</name>
</gene>
<comment type="caution">
    <text evidence="1">The sequence shown here is derived from an EMBL/GenBank/DDBJ whole genome shotgun (WGS) entry which is preliminary data.</text>
</comment>